<evidence type="ECO:0000313" key="3">
    <source>
        <dbReference type="EMBL" id="VDL78985.1"/>
    </source>
</evidence>
<proteinExistence type="predicted"/>
<evidence type="ECO:0000256" key="1">
    <source>
        <dbReference type="SAM" id="Phobius"/>
    </source>
</evidence>
<gene>
    <name evidence="3" type="ORF">NBR_LOCUS15391</name>
</gene>
<protein>
    <submittedName>
        <fullName evidence="3 5">Uncharacterized protein</fullName>
    </submittedName>
</protein>
<organism evidence="5">
    <name type="scientific">Nippostrongylus brasiliensis</name>
    <name type="common">Rat hookworm</name>
    <dbReference type="NCBI Taxonomy" id="27835"/>
    <lineage>
        <taxon>Eukaryota</taxon>
        <taxon>Metazoa</taxon>
        <taxon>Ecdysozoa</taxon>
        <taxon>Nematoda</taxon>
        <taxon>Chromadorea</taxon>
        <taxon>Rhabditida</taxon>
        <taxon>Rhabditina</taxon>
        <taxon>Rhabditomorpha</taxon>
        <taxon>Strongyloidea</taxon>
        <taxon>Heligmosomidae</taxon>
        <taxon>Nippostrongylus</taxon>
    </lineage>
</organism>
<name>A0A0N4YF72_NIPBR</name>
<dbReference type="OMA" id="GMGMFDP"/>
<dbReference type="EMBL" id="UYSL01021717">
    <property type="protein sequence ID" value="VDL78985.1"/>
    <property type="molecule type" value="Genomic_DNA"/>
</dbReference>
<feature type="chain" id="PRO_5043125559" evidence="2">
    <location>
        <begin position="19"/>
        <end position="84"/>
    </location>
</feature>
<accession>A0A0N4YF72</accession>
<feature type="transmembrane region" description="Helical" evidence="1">
    <location>
        <begin position="42"/>
        <end position="61"/>
    </location>
</feature>
<keyword evidence="4" id="KW-1185">Reference proteome</keyword>
<reference evidence="5" key="1">
    <citation type="submission" date="2017-02" db="UniProtKB">
        <authorList>
            <consortium name="WormBaseParasite"/>
        </authorList>
    </citation>
    <scope>IDENTIFICATION</scope>
</reference>
<feature type="signal peptide" evidence="2">
    <location>
        <begin position="1"/>
        <end position="18"/>
    </location>
</feature>
<keyword evidence="2" id="KW-0732">Signal</keyword>
<keyword evidence="1" id="KW-0812">Transmembrane</keyword>
<sequence length="84" mass="9054">MYAVYAVVLLVLVSSTVAIPVPDPYEGLTPEEGSLLRQKRQFGMYPGMGMMGGPMGGMGMYRPYGMMGRGMGMMNPMMGGYGWG</sequence>
<keyword evidence="1" id="KW-1133">Transmembrane helix</keyword>
<dbReference type="Proteomes" id="UP000271162">
    <property type="component" value="Unassembled WGS sequence"/>
</dbReference>
<dbReference type="WBParaSite" id="NBR_0001539001-mRNA-1">
    <property type="protein sequence ID" value="NBR_0001539001-mRNA-1"/>
    <property type="gene ID" value="NBR_0001539001"/>
</dbReference>
<evidence type="ECO:0000313" key="5">
    <source>
        <dbReference type="WBParaSite" id="NBR_0001539001-mRNA-1"/>
    </source>
</evidence>
<reference evidence="3 4" key="2">
    <citation type="submission" date="2018-11" db="EMBL/GenBank/DDBJ databases">
        <authorList>
            <consortium name="Pathogen Informatics"/>
        </authorList>
    </citation>
    <scope>NUCLEOTIDE SEQUENCE [LARGE SCALE GENOMIC DNA]</scope>
</reference>
<evidence type="ECO:0000313" key="4">
    <source>
        <dbReference type="Proteomes" id="UP000271162"/>
    </source>
</evidence>
<keyword evidence="1" id="KW-0472">Membrane</keyword>
<dbReference type="AlphaFoldDB" id="A0A0N4YF72"/>
<evidence type="ECO:0000256" key="2">
    <source>
        <dbReference type="SAM" id="SignalP"/>
    </source>
</evidence>